<name>A0A2N0Z9U3_9BACI</name>
<keyword evidence="1" id="KW-0597">Phosphoprotein</keyword>
<dbReference type="EMBL" id="PISD01000074">
    <property type="protein sequence ID" value="PKG26283.1"/>
    <property type="molecule type" value="Genomic_DNA"/>
</dbReference>
<organism evidence="3 4">
    <name type="scientific">Cytobacillus horneckiae</name>
    <dbReference type="NCBI Taxonomy" id="549687"/>
    <lineage>
        <taxon>Bacteria</taxon>
        <taxon>Bacillati</taxon>
        <taxon>Bacillota</taxon>
        <taxon>Bacilli</taxon>
        <taxon>Bacillales</taxon>
        <taxon>Bacillaceae</taxon>
        <taxon>Cytobacillus</taxon>
    </lineage>
</organism>
<dbReference type="Gene3D" id="3.30.750.24">
    <property type="entry name" value="STAS domain"/>
    <property type="match status" value="1"/>
</dbReference>
<accession>A0A2N0Z9U3</accession>
<dbReference type="InterPro" id="IPR051932">
    <property type="entry name" value="Bact_StressResp_Reg"/>
</dbReference>
<evidence type="ECO:0000259" key="2">
    <source>
        <dbReference type="PROSITE" id="PS50801"/>
    </source>
</evidence>
<dbReference type="AlphaFoldDB" id="A0A2N0Z9U3"/>
<dbReference type="InterPro" id="IPR036513">
    <property type="entry name" value="STAS_dom_sf"/>
</dbReference>
<dbReference type="PANTHER" id="PTHR33745">
    <property type="entry name" value="RSBT ANTAGONIST PROTEIN RSBS-RELATED"/>
    <property type="match status" value="1"/>
</dbReference>
<reference evidence="3 4" key="1">
    <citation type="journal article" date="2010" name="Int. J. Syst. Evol. Microbiol.">
        <title>Bacillus horneckiae sp. nov., isolated from a spacecraft-assembly clean room.</title>
        <authorList>
            <person name="Vaishampayan P."/>
            <person name="Probst A."/>
            <person name="Krishnamurthi S."/>
            <person name="Ghosh S."/>
            <person name="Osman S."/>
            <person name="McDowall A."/>
            <person name="Ruckmani A."/>
            <person name="Mayilraj S."/>
            <person name="Venkateswaran K."/>
        </authorList>
    </citation>
    <scope>NUCLEOTIDE SEQUENCE [LARGE SCALE GENOMIC DNA]</scope>
    <source>
        <strain evidence="4">1PO1SC</strain>
    </source>
</reference>
<evidence type="ECO:0000313" key="3">
    <source>
        <dbReference type="EMBL" id="PKG26283.1"/>
    </source>
</evidence>
<proteinExistence type="predicted"/>
<feature type="domain" description="STAS" evidence="2">
    <location>
        <begin position="161"/>
        <end position="272"/>
    </location>
</feature>
<evidence type="ECO:0000256" key="1">
    <source>
        <dbReference type="ARBA" id="ARBA00022553"/>
    </source>
</evidence>
<dbReference type="Proteomes" id="UP000233343">
    <property type="component" value="Unassembled WGS sequence"/>
</dbReference>
<comment type="caution">
    <text evidence="3">The sequence shown here is derived from an EMBL/GenBank/DDBJ whole genome shotgun (WGS) entry which is preliminary data.</text>
</comment>
<protein>
    <submittedName>
        <fullName evidence="3">STAS domain-containing protein</fullName>
    </submittedName>
</protein>
<dbReference type="PROSITE" id="PS50801">
    <property type="entry name" value="STAS"/>
    <property type="match status" value="1"/>
</dbReference>
<dbReference type="CDD" id="cd07041">
    <property type="entry name" value="STAS_RsbR_RsbS_like"/>
    <property type="match status" value="1"/>
</dbReference>
<dbReference type="Pfam" id="PF01740">
    <property type="entry name" value="STAS"/>
    <property type="match status" value="1"/>
</dbReference>
<sequence length="273" mass="31391">MKTFYEFFKEKTWDLTEQWYASLDKSLDGVYGSTDQVQIENLKKQNYYFHEIFCELFNEQAEAVDEKFDQWLDATAKDPAHLNTPLDQIIGEFLSVQEKYYELVQDYIAYLGDKLSHKEVNTINRQISTSFNKLIREFSRRNIEESDRMLKAQQEMITELSSPVIKIKHDVAILPLVGDIDTHRAQVIFDKTLQQCNDIQIEELVIDLSGVAIIDTMVAAQIFQVIDGLKLIGTVASLSGIRPEIAQTAVQLGINFREVKIYTSLGQALQHTK</sequence>
<dbReference type="InterPro" id="IPR002645">
    <property type="entry name" value="STAS_dom"/>
</dbReference>
<dbReference type="SUPFAM" id="SSF52091">
    <property type="entry name" value="SpoIIaa-like"/>
    <property type="match status" value="1"/>
</dbReference>
<dbReference type="RefSeq" id="WP_066193522.1">
    <property type="nucleotide sequence ID" value="NZ_JAMAUX010000001.1"/>
</dbReference>
<dbReference type="PANTHER" id="PTHR33745:SF3">
    <property type="entry name" value="RSBT CO-ANTAGONIST PROTEIN RSBRC"/>
    <property type="match status" value="1"/>
</dbReference>
<gene>
    <name evidence="3" type="ORF">CWS20_24940</name>
</gene>
<keyword evidence="4" id="KW-1185">Reference proteome</keyword>
<evidence type="ECO:0000313" key="4">
    <source>
        <dbReference type="Proteomes" id="UP000233343"/>
    </source>
</evidence>